<dbReference type="Pfam" id="PF04204">
    <property type="entry name" value="HTS"/>
    <property type="match status" value="1"/>
</dbReference>
<dbReference type="AlphaFoldDB" id="A0A3B0XAZ1"/>
<dbReference type="InterPro" id="IPR033752">
    <property type="entry name" value="MetA_family"/>
</dbReference>
<keyword evidence="1" id="KW-0028">Amino-acid biosynthesis</keyword>
<name>A0A3B0XAZ1_9ZZZZ</name>
<protein>
    <submittedName>
        <fullName evidence="4">Homoserine O-succinyltransferase</fullName>
        <ecNumber evidence="4">2.3.1.46</ecNumber>
    </submittedName>
</protein>
<dbReference type="PANTHER" id="PTHR20919:SF0">
    <property type="entry name" value="HOMOSERINE O-SUCCINYLTRANSFERASE"/>
    <property type="match status" value="1"/>
</dbReference>
<keyword evidence="2 4" id="KW-0808">Transferase</keyword>
<gene>
    <name evidence="4" type="ORF">MNBD_GAMMA10-2832</name>
</gene>
<dbReference type="PIRSF" id="PIRSF000450">
    <property type="entry name" value="H_ser_succinyltr"/>
    <property type="match status" value="1"/>
</dbReference>
<dbReference type="GO" id="GO:0008652">
    <property type="term" value="P:amino acid biosynthetic process"/>
    <property type="evidence" value="ECO:0007669"/>
    <property type="project" value="UniProtKB-KW"/>
</dbReference>
<evidence type="ECO:0000256" key="3">
    <source>
        <dbReference type="ARBA" id="ARBA00023315"/>
    </source>
</evidence>
<dbReference type="Gene3D" id="3.40.50.880">
    <property type="match status" value="1"/>
</dbReference>
<dbReference type="InterPro" id="IPR029062">
    <property type="entry name" value="Class_I_gatase-like"/>
</dbReference>
<dbReference type="SUPFAM" id="SSF52317">
    <property type="entry name" value="Class I glutamine amidotransferase-like"/>
    <property type="match status" value="1"/>
</dbReference>
<evidence type="ECO:0000256" key="1">
    <source>
        <dbReference type="ARBA" id="ARBA00022605"/>
    </source>
</evidence>
<dbReference type="EMBL" id="UOFJ01000158">
    <property type="protein sequence ID" value="VAW64921.1"/>
    <property type="molecule type" value="Genomic_DNA"/>
</dbReference>
<proteinExistence type="inferred from homology"/>
<evidence type="ECO:0000256" key="2">
    <source>
        <dbReference type="ARBA" id="ARBA00022679"/>
    </source>
</evidence>
<sequence length="354" mass="40206">MPLVAHNQLPSFNRLRGEGIKVLTPDSAKHQDIRELHIGLLNMMPDAALAATERQFFRLIGESNPIAQFYVHPFTLNELARSEKAQAHIDQYYESFEQIKAQGLDALIITGVNVIGPALSNQPFWKPLIEVADWAYENVTSTLCSCLATHAVLEFRYSQKRSPRNSKKWGVFNHRVTDTSHPLAADINTRFDVPYSRWNDISREQFEAAGLKVLAVGEDESVHLATSEDGFRTVFFQGHPEYDTISLLKEYKREVMLYAGGGRADYPPFPENYFVLKSGAILREYKSRLLKALEQQEELPEFPENLLNNALENTWHDTAGAVVGNWVGLSYQLTHAERSKPFMDDIDINNPLEL</sequence>
<dbReference type="GO" id="GO:0008899">
    <property type="term" value="F:homoserine O-succinyltransferase activity"/>
    <property type="evidence" value="ECO:0007669"/>
    <property type="project" value="UniProtKB-EC"/>
</dbReference>
<reference evidence="4" key="1">
    <citation type="submission" date="2018-06" db="EMBL/GenBank/DDBJ databases">
        <authorList>
            <person name="Zhirakovskaya E."/>
        </authorList>
    </citation>
    <scope>NUCLEOTIDE SEQUENCE</scope>
</reference>
<organism evidence="4">
    <name type="scientific">hydrothermal vent metagenome</name>
    <dbReference type="NCBI Taxonomy" id="652676"/>
    <lineage>
        <taxon>unclassified sequences</taxon>
        <taxon>metagenomes</taxon>
        <taxon>ecological metagenomes</taxon>
    </lineage>
</organism>
<dbReference type="NCBIfam" id="NF003776">
    <property type="entry name" value="PRK05368.1-3"/>
    <property type="match status" value="1"/>
</dbReference>
<dbReference type="PANTHER" id="PTHR20919">
    <property type="entry name" value="HOMOSERINE O-SUCCINYLTRANSFERASE"/>
    <property type="match status" value="1"/>
</dbReference>
<dbReference type="HAMAP" id="MF_00295">
    <property type="entry name" value="MetA_acyltransf"/>
    <property type="match status" value="1"/>
</dbReference>
<dbReference type="EC" id="2.3.1.46" evidence="4"/>
<keyword evidence="3 4" id="KW-0012">Acyltransferase</keyword>
<evidence type="ECO:0000313" key="4">
    <source>
        <dbReference type="EMBL" id="VAW64921.1"/>
    </source>
</evidence>
<accession>A0A3B0XAZ1</accession>